<name>A0A090M7E5_OSTTA</name>
<dbReference type="EMBL" id="CAID01000002">
    <property type="protein sequence ID" value="CEG00958.1"/>
    <property type="molecule type" value="Genomic_DNA"/>
</dbReference>
<dbReference type="Gene3D" id="3.30.390.110">
    <property type="match status" value="1"/>
</dbReference>
<evidence type="ECO:0000256" key="1">
    <source>
        <dbReference type="ARBA" id="ARBA00004123"/>
    </source>
</evidence>
<evidence type="ECO:0000256" key="3">
    <source>
        <dbReference type="ARBA" id="ARBA00023242"/>
    </source>
</evidence>
<evidence type="ECO:0000259" key="6">
    <source>
        <dbReference type="Pfam" id="PF01778"/>
    </source>
</evidence>
<feature type="domain" description="Ribosomal eL28/Mak16" evidence="6">
    <location>
        <begin position="6"/>
        <end position="117"/>
    </location>
</feature>
<dbReference type="GeneID" id="9832539"/>
<organism evidence="7 8">
    <name type="scientific">Ostreococcus tauri</name>
    <name type="common">Marine green alga</name>
    <dbReference type="NCBI Taxonomy" id="70448"/>
    <lineage>
        <taxon>Eukaryota</taxon>
        <taxon>Viridiplantae</taxon>
        <taxon>Chlorophyta</taxon>
        <taxon>Mamiellophyceae</taxon>
        <taxon>Mamiellales</taxon>
        <taxon>Bathycoccaceae</taxon>
        <taxon>Ostreococcus</taxon>
    </lineage>
</organism>
<dbReference type="InParanoid" id="A0A090M7E5"/>
<dbReference type="KEGG" id="ota:OT_ostta02g01120"/>
<dbReference type="GO" id="GO:0000470">
    <property type="term" value="P:maturation of LSU-rRNA"/>
    <property type="evidence" value="ECO:0007669"/>
    <property type="project" value="TreeGrafter"/>
</dbReference>
<comment type="caution">
    <text evidence="7">The sequence shown here is derived from an EMBL/GenBank/DDBJ whole genome shotgun (WGS) entry which is preliminary data.</text>
</comment>
<dbReference type="RefSeq" id="XP_022840698.1">
    <property type="nucleotide sequence ID" value="XM_022985004.1"/>
</dbReference>
<evidence type="ECO:0000256" key="5">
    <source>
        <dbReference type="SAM" id="MobiDB-lite"/>
    </source>
</evidence>
<dbReference type="InterPro" id="IPR006958">
    <property type="entry name" value="Mak16"/>
</dbReference>
<dbReference type="OrthoDB" id="10251342at2759"/>
<dbReference type="GO" id="GO:0030687">
    <property type="term" value="C:preribosome, large subunit precursor"/>
    <property type="evidence" value="ECO:0007669"/>
    <property type="project" value="TreeGrafter"/>
</dbReference>
<feature type="compositionally biased region" description="Basic and acidic residues" evidence="5">
    <location>
        <begin position="213"/>
        <end position="224"/>
    </location>
</feature>
<dbReference type="PIRSF" id="PIRSF003352">
    <property type="entry name" value="MAK16"/>
    <property type="match status" value="1"/>
</dbReference>
<evidence type="ECO:0000256" key="2">
    <source>
        <dbReference type="ARBA" id="ARBA00005514"/>
    </source>
</evidence>
<evidence type="ECO:0000256" key="4">
    <source>
        <dbReference type="PIRNR" id="PIRNR003352"/>
    </source>
</evidence>
<dbReference type="PANTHER" id="PTHR23405:SF4">
    <property type="entry name" value="PROTEIN MAK16 HOMOLOG"/>
    <property type="match status" value="1"/>
</dbReference>
<dbReference type="FunFam" id="3.30.390.110:FF:000001">
    <property type="entry name" value="Protein MAK16 homolog"/>
    <property type="match status" value="1"/>
</dbReference>
<evidence type="ECO:0000313" key="8">
    <source>
        <dbReference type="Proteomes" id="UP000009170"/>
    </source>
</evidence>
<keyword evidence="3 4" id="KW-0539">Nucleus</keyword>
<accession>A0A090M7E5</accession>
<protein>
    <recommendedName>
        <fullName evidence="4">Protein MAK16 homolog</fullName>
    </recommendedName>
</protein>
<gene>
    <name evidence="7" type="ORF">OT_ostta02g01120</name>
</gene>
<dbReference type="InterPro" id="IPR029004">
    <property type="entry name" value="Ribosomal_eL28/Mak16"/>
</dbReference>
<dbReference type="GO" id="GO:0000460">
    <property type="term" value="P:maturation of 5.8S rRNA"/>
    <property type="evidence" value="ECO:0007669"/>
    <property type="project" value="TreeGrafter"/>
</dbReference>
<comment type="similarity">
    <text evidence="2 4">Belongs to the MAK16 family.</text>
</comment>
<comment type="subcellular location">
    <subcellularLocation>
        <location evidence="1">Nucleus</location>
    </subcellularLocation>
</comment>
<dbReference type="AlphaFoldDB" id="A0A090M7E5"/>
<dbReference type="GO" id="GO:0005730">
    <property type="term" value="C:nucleolus"/>
    <property type="evidence" value="ECO:0007669"/>
    <property type="project" value="UniProtKB-UniRule"/>
</dbReference>
<keyword evidence="8" id="KW-1185">Reference proteome</keyword>
<dbReference type="Pfam" id="PF04874">
    <property type="entry name" value="Mak16"/>
    <property type="match status" value="1"/>
</dbReference>
<dbReference type="STRING" id="70448.A0A090M7E5"/>
<dbReference type="Proteomes" id="UP000009170">
    <property type="component" value="Unassembled WGS sequence"/>
</dbReference>
<evidence type="ECO:0000313" key="7">
    <source>
        <dbReference type="EMBL" id="CEG00958.1"/>
    </source>
</evidence>
<dbReference type="PANTHER" id="PTHR23405">
    <property type="entry name" value="MAINTENANCE OF KILLER 16 MAK16 PROTEIN-RELATED"/>
    <property type="match status" value="1"/>
</dbReference>
<dbReference type="FunCoup" id="A0A090M7E5">
    <property type="interactions" value="1742"/>
</dbReference>
<reference evidence="7 8" key="2">
    <citation type="journal article" date="2014" name="BMC Genomics">
        <title>An improved genome of the model marine alga Ostreococcus tauri unfolds by assessing Illumina de novo assemblies.</title>
        <authorList>
            <person name="Blanc-Mathieu R."/>
            <person name="Verhelst B."/>
            <person name="Derelle E."/>
            <person name="Rombauts S."/>
            <person name="Bouget F.Y."/>
            <person name="Carre I."/>
            <person name="Chateau A."/>
            <person name="Eyre-Walker A."/>
            <person name="Grimsley N."/>
            <person name="Moreau H."/>
            <person name="Piegu B."/>
            <person name="Rivals E."/>
            <person name="Schackwitz W."/>
            <person name="Van de Peer Y."/>
            <person name="Piganeau G."/>
        </authorList>
    </citation>
    <scope>NUCLEOTIDE SEQUENCE [LARGE SCALE GENOMIC DNA]</scope>
    <source>
        <strain evidence="8">OTTH 0595 / CCAP 157/2 / RCC745</strain>
    </source>
</reference>
<feature type="region of interest" description="Disordered" evidence="5">
    <location>
        <begin position="196"/>
        <end position="224"/>
    </location>
</feature>
<sequence length="224" mass="25839">MQSDEVVWQIINHGHCSYKVTTDSSNFCKNGFNLTGLCNRSSCPLANSQYATVLEENGELSLYTKTVERSHTPAKLWERTRLSVKYDEALEQISRSLNLWPKFLVHKSKQRLTKLTQLLIRSRKLNKVARQKVETIPAGHAQRDARAERKAQIAARLDTSVEKALLERLKSGVYESTYQFSTSKYAPLFEETISASAERSESPNVKKRRRRQKEIEYEQVRSLM</sequence>
<dbReference type="Pfam" id="PF01778">
    <property type="entry name" value="Ribosomal_L28e"/>
    <property type="match status" value="1"/>
</dbReference>
<proteinExistence type="inferred from homology"/>
<reference evidence="8" key="1">
    <citation type="journal article" date="2006" name="Proc. Natl. Acad. Sci. U.S.A.">
        <title>Genome analysis of the smallest free-living eukaryote Ostreococcus tauri unveils many unique features.</title>
        <authorList>
            <person name="Derelle E."/>
            <person name="Ferraz C."/>
            <person name="Rombauts S."/>
            <person name="Rouze P."/>
            <person name="Worden A.Z."/>
            <person name="Robbens S."/>
            <person name="Partensky F."/>
            <person name="Degroeve S."/>
            <person name="Echeynie S."/>
            <person name="Cooke R."/>
            <person name="Saeys Y."/>
            <person name="Wuyts J."/>
            <person name="Jabbari K."/>
            <person name="Bowler C."/>
            <person name="Panaud O."/>
            <person name="Piegu B."/>
            <person name="Ball S.G."/>
            <person name="Ral J.-P."/>
            <person name="Bouget F.-Y."/>
            <person name="Piganeau G."/>
            <person name="De Baets B."/>
            <person name="Picard A."/>
            <person name="Delseny M."/>
            <person name="Demaille J."/>
            <person name="Van de Peer Y."/>
            <person name="Moreau H."/>
        </authorList>
    </citation>
    <scope>NUCLEOTIDE SEQUENCE [LARGE SCALE GENOMIC DNA]</scope>
    <source>
        <strain evidence="8">OTTH 0595 / CCAP 157/2 / RCC745</strain>
    </source>
</reference>